<protein>
    <submittedName>
        <fullName evidence="3">Uncharacterized protein</fullName>
    </submittedName>
</protein>
<feature type="transmembrane region" description="Helical" evidence="2">
    <location>
        <begin position="211"/>
        <end position="233"/>
    </location>
</feature>
<evidence type="ECO:0000256" key="2">
    <source>
        <dbReference type="SAM" id="Phobius"/>
    </source>
</evidence>
<evidence type="ECO:0000256" key="1">
    <source>
        <dbReference type="SAM" id="MobiDB-lite"/>
    </source>
</evidence>
<feature type="transmembrane region" description="Helical" evidence="2">
    <location>
        <begin position="239"/>
        <end position="258"/>
    </location>
</feature>
<keyword evidence="2" id="KW-0472">Membrane</keyword>
<dbReference type="AlphaFoldDB" id="A0A8H7FA39"/>
<feature type="transmembrane region" description="Helical" evidence="2">
    <location>
        <begin position="132"/>
        <end position="154"/>
    </location>
</feature>
<feature type="compositionally biased region" description="Low complexity" evidence="1">
    <location>
        <begin position="277"/>
        <end position="289"/>
    </location>
</feature>
<dbReference type="Proteomes" id="UP000629468">
    <property type="component" value="Unassembled WGS sequence"/>
</dbReference>
<evidence type="ECO:0000313" key="4">
    <source>
        <dbReference type="Proteomes" id="UP000629468"/>
    </source>
</evidence>
<feature type="transmembrane region" description="Helical" evidence="2">
    <location>
        <begin position="166"/>
        <end position="186"/>
    </location>
</feature>
<organism evidence="3 4">
    <name type="scientific">Agaricus bisporus var. burnettii</name>
    <dbReference type="NCBI Taxonomy" id="192524"/>
    <lineage>
        <taxon>Eukaryota</taxon>
        <taxon>Fungi</taxon>
        <taxon>Dikarya</taxon>
        <taxon>Basidiomycota</taxon>
        <taxon>Agaricomycotina</taxon>
        <taxon>Agaricomycetes</taxon>
        <taxon>Agaricomycetidae</taxon>
        <taxon>Agaricales</taxon>
        <taxon>Agaricineae</taxon>
        <taxon>Agaricaceae</taxon>
        <taxon>Agaricus</taxon>
    </lineage>
</organism>
<sequence length="289" mass="32729">MTPEFADNLVRSRELFERIGVTISMLFYGINVCLLIQLTTASKGIKFNWMKVVTYTTFILASLFQSLLSYVTIVSSIHTLETPDDSAVWFGSYKSRSIQLIIIGIGVLNSWILDSCMLYQCFIVYSIRRVELWITGLPVLFLLSSIGSGAYLIAISRGVQVQALPHFPLCLSTKLVVTSLIAFKLLQQRRIMQRMIQVENRKELIRPYTSLIRVLITSYALYSTFAVLFLGLYLLKVGAWRIVLPSVVQAGLMSHLLVRFQVLRNRHDEPSNEPLPSFSTMDSTSTSSH</sequence>
<comment type="caution">
    <text evidence="3">The sequence shown here is derived from an EMBL/GenBank/DDBJ whole genome shotgun (WGS) entry which is preliminary data.</text>
</comment>
<name>A0A8H7FA39_AGABI</name>
<feature type="transmembrane region" description="Helical" evidence="2">
    <location>
        <begin position="20"/>
        <end position="40"/>
    </location>
</feature>
<keyword evidence="2" id="KW-1133">Transmembrane helix</keyword>
<reference evidence="3 4" key="1">
    <citation type="journal article" name="Sci. Rep.">
        <title>Telomere-to-telomere assembled and centromere annotated genomes of the two main subspecies of the button mushroom Agaricus bisporus reveal especially polymorphic chromosome ends.</title>
        <authorList>
            <person name="Sonnenberg A.S.M."/>
            <person name="Sedaghat-Telgerd N."/>
            <person name="Lavrijssen B."/>
            <person name="Ohm R.A."/>
            <person name="Hendrickx P.M."/>
            <person name="Scholtmeijer K."/>
            <person name="Baars J.J.P."/>
            <person name="van Peer A."/>
        </authorList>
    </citation>
    <scope>NUCLEOTIDE SEQUENCE [LARGE SCALE GENOMIC DNA]</scope>
    <source>
        <strain evidence="3 4">H119_p4</strain>
    </source>
</reference>
<accession>A0A8H7FA39</accession>
<evidence type="ECO:0000313" key="3">
    <source>
        <dbReference type="EMBL" id="KAF7783412.1"/>
    </source>
</evidence>
<feature type="transmembrane region" description="Helical" evidence="2">
    <location>
        <begin position="52"/>
        <end position="78"/>
    </location>
</feature>
<gene>
    <name evidence="3" type="ORF">Agabi119p4_1436</name>
</gene>
<feature type="region of interest" description="Disordered" evidence="1">
    <location>
        <begin position="268"/>
        <end position="289"/>
    </location>
</feature>
<feature type="transmembrane region" description="Helical" evidence="2">
    <location>
        <begin position="98"/>
        <end position="125"/>
    </location>
</feature>
<proteinExistence type="predicted"/>
<dbReference type="EMBL" id="JABXXO010000002">
    <property type="protein sequence ID" value="KAF7783412.1"/>
    <property type="molecule type" value="Genomic_DNA"/>
</dbReference>
<keyword evidence="2" id="KW-0812">Transmembrane</keyword>